<feature type="compositionally biased region" description="Basic and acidic residues" evidence="1">
    <location>
        <begin position="117"/>
        <end position="134"/>
    </location>
</feature>
<dbReference type="Proteomes" id="UP000015105">
    <property type="component" value="Chromosome 7D"/>
</dbReference>
<proteinExistence type="predicted"/>
<sequence>STSNLLLSSSSAAPASRSREGESMEVERPVSMMPGLADGFFTEADLAAADQLVQLSVSGGAEATSPTSSSRSVQSVNNTEAAARKGGCDDGAPWLDRRARKRYRRVAELYHATRPLKRTDAGGKRRREEVTGYR</sequence>
<reference evidence="2" key="3">
    <citation type="journal article" date="2017" name="Nature">
        <title>Genome sequence of the progenitor of the wheat D genome Aegilops tauschii.</title>
        <authorList>
            <person name="Luo M.C."/>
            <person name="Gu Y.Q."/>
            <person name="Puiu D."/>
            <person name="Wang H."/>
            <person name="Twardziok S.O."/>
            <person name="Deal K.R."/>
            <person name="Huo N."/>
            <person name="Zhu T."/>
            <person name="Wang L."/>
            <person name="Wang Y."/>
            <person name="McGuire P.E."/>
            <person name="Liu S."/>
            <person name="Long H."/>
            <person name="Ramasamy R.K."/>
            <person name="Rodriguez J.C."/>
            <person name="Van S.L."/>
            <person name="Yuan L."/>
            <person name="Wang Z."/>
            <person name="Xia Z."/>
            <person name="Xiao L."/>
            <person name="Anderson O.D."/>
            <person name="Ouyang S."/>
            <person name="Liang Y."/>
            <person name="Zimin A.V."/>
            <person name="Pertea G."/>
            <person name="Qi P."/>
            <person name="Bennetzen J.L."/>
            <person name="Dai X."/>
            <person name="Dawson M.W."/>
            <person name="Muller H.G."/>
            <person name="Kugler K."/>
            <person name="Rivarola-Duarte L."/>
            <person name="Spannagl M."/>
            <person name="Mayer K.F.X."/>
            <person name="Lu F.H."/>
            <person name="Bevan M.W."/>
            <person name="Leroy P."/>
            <person name="Li P."/>
            <person name="You F.M."/>
            <person name="Sun Q."/>
            <person name="Liu Z."/>
            <person name="Lyons E."/>
            <person name="Wicker T."/>
            <person name="Salzberg S.L."/>
            <person name="Devos K.M."/>
            <person name="Dvorak J."/>
        </authorList>
    </citation>
    <scope>NUCLEOTIDE SEQUENCE [LARGE SCALE GENOMIC DNA]</scope>
    <source>
        <strain evidence="2">cv. AL8/78</strain>
    </source>
</reference>
<dbReference type="EnsemblPlants" id="AET7Gv20667200.1">
    <property type="protein sequence ID" value="AET7Gv20667200.1"/>
    <property type="gene ID" value="AET7Gv20667200"/>
</dbReference>
<feature type="region of interest" description="Disordered" evidence="1">
    <location>
        <begin position="107"/>
        <end position="134"/>
    </location>
</feature>
<evidence type="ECO:0000313" key="2">
    <source>
        <dbReference type="EnsemblPlants" id="AET7Gv20667200.1"/>
    </source>
</evidence>
<keyword evidence="3" id="KW-1185">Reference proteome</keyword>
<feature type="compositionally biased region" description="Low complexity" evidence="1">
    <location>
        <begin position="1"/>
        <end position="16"/>
    </location>
</feature>
<evidence type="ECO:0000313" key="3">
    <source>
        <dbReference type="Proteomes" id="UP000015105"/>
    </source>
</evidence>
<dbReference type="PANTHER" id="PTHR35167">
    <property type="entry name" value="OS05G0216466 PROTEIN"/>
    <property type="match status" value="1"/>
</dbReference>
<evidence type="ECO:0000256" key="1">
    <source>
        <dbReference type="SAM" id="MobiDB-lite"/>
    </source>
</evidence>
<accession>A0A453RQH5</accession>
<dbReference type="AlphaFoldDB" id="A0A453RQH5"/>
<reference evidence="2" key="4">
    <citation type="submission" date="2019-03" db="UniProtKB">
        <authorList>
            <consortium name="EnsemblPlants"/>
        </authorList>
    </citation>
    <scope>IDENTIFICATION</scope>
</reference>
<feature type="compositionally biased region" description="Basic and acidic residues" evidence="1">
    <location>
        <begin position="17"/>
        <end position="28"/>
    </location>
</feature>
<protein>
    <submittedName>
        <fullName evidence="2">Uncharacterized protein</fullName>
    </submittedName>
</protein>
<feature type="region of interest" description="Disordered" evidence="1">
    <location>
        <begin position="1"/>
        <end position="31"/>
    </location>
</feature>
<dbReference type="PANTHER" id="PTHR35167:SF1">
    <property type="entry name" value="OS08G0549900 PROTEIN"/>
    <property type="match status" value="1"/>
</dbReference>
<reference evidence="3" key="2">
    <citation type="journal article" date="2017" name="Nat. Plants">
        <title>The Aegilops tauschii genome reveals multiple impacts of transposons.</title>
        <authorList>
            <person name="Zhao G."/>
            <person name="Zou C."/>
            <person name="Li K."/>
            <person name="Wang K."/>
            <person name="Li T."/>
            <person name="Gao L."/>
            <person name="Zhang X."/>
            <person name="Wang H."/>
            <person name="Yang Z."/>
            <person name="Liu X."/>
            <person name="Jiang W."/>
            <person name="Mao L."/>
            <person name="Kong X."/>
            <person name="Jiao Y."/>
            <person name="Jia J."/>
        </authorList>
    </citation>
    <scope>NUCLEOTIDE SEQUENCE [LARGE SCALE GENOMIC DNA]</scope>
    <source>
        <strain evidence="3">cv. AL8/78</strain>
    </source>
</reference>
<organism evidence="2 3">
    <name type="scientific">Aegilops tauschii subsp. strangulata</name>
    <name type="common">Goatgrass</name>
    <dbReference type="NCBI Taxonomy" id="200361"/>
    <lineage>
        <taxon>Eukaryota</taxon>
        <taxon>Viridiplantae</taxon>
        <taxon>Streptophyta</taxon>
        <taxon>Embryophyta</taxon>
        <taxon>Tracheophyta</taxon>
        <taxon>Spermatophyta</taxon>
        <taxon>Magnoliopsida</taxon>
        <taxon>Liliopsida</taxon>
        <taxon>Poales</taxon>
        <taxon>Poaceae</taxon>
        <taxon>BOP clade</taxon>
        <taxon>Pooideae</taxon>
        <taxon>Triticodae</taxon>
        <taxon>Triticeae</taxon>
        <taxon>Triticinae</taxon>
        <taxon>Aegilops</taxon>
    </lineage>
</organism>
<name>A0A453RQH5_AEGTS</name>
<reference evidence="2" key="5">
    <citation type="journal article" date="2021" name="G3 (Bethesda)">
        <title>Aegilops tauschii genome assembly Aet v5.0 features greater sequence contiguity and improved annotation.</title>
        <authorList>
            <person name="Wang L."/>
            <person name="Zhu T."/>
            <person name="Rodriguez J.C."/>
            <person name="Deal K.R."/>
            <person name="Dubcovsky J."/>
            <person name="McGuire P.E."/>
            <person name="Lux T."/>
            <person name="Spannagl M."/>
            <person name="Mayer K.F.X."/>
            <person name="Baldrich P."/>
            <person name="Meyers B.C."/>
            <person name="Huo N."/>
            <person name="Gu Y.Q."/>
            <person name="Zhou H."/>
            <person name="Devos K.M."/>
            <person name="Bennetzen J.L."/>
            <person name="Unver T."/>
            <person name="Budak H."/>
            <person name="Gulick P.J."/>
            <person name="Galiba G."/>
            <person name="Kalapos B."/>
            <person name="Nelson D.R."/>
            <person name="Li P."/>
            <person name="You F.M."/>
            <person name="Luo M.C."/>
            <person name="Dvorak J."/>
        </authorList>
    </citation>
    <scope>NUCLEOTIDE SEQUENCE [LARGE SCALE GENOMIC DNA]</scope>
    <source>
        <strain evidence="2">cv. AL8/78</strain>
    </source>
</reference>
<reference evidence="3" key="1">
    <citation type="journal article" date="2014" name="Science">
        <title>Ancient hybridizations among the ancestral genomes of bread wheat.</title>
        <authorList>
            <consortium name="International Wheat Genome Sequencing Consortium,"/>
            <person name="Marcussen T."/>
            <person name="Sandve S.R."/>
            <person name="Heier L."/>
            <person name="Spannagl M."/>
            <person name="Pfeifer M."/>
            <person name="Jakobsen K.S."/>
            <person name="Wulff B.B."/>
            <person name="Steuernagel B."/>
            <person name="Mayer K.F."/>
            <person name="Olsen O.A."/>
        </authorList>
    </citation>
    <scope>NUCLEOTIDE SEQUENCE [LARGE SCALE GENOMIC DNA]</scope>
    <source>
        <strain evidence="3">cv. AL8/78</strain>
    </source>
</reference>
<feature type="compositionally biased region" description="Low complexity" evidence="1">
    <location>
        <begin position="64"/>
        <end position="79"/>
    </location>
</feature>
<feature type="region of interest" description="Disordered" evidence="1">
    <location>
        <begin position="59"/>
        <end position="95"/>
    </location>
</feature>
<dbReference type="Gramene" id="AET7Gv20667200.1">
    <property type="protein sequence ID" value="AET7Gv20667200.1"/>
    <property type="gene ID" value="AET7Gv20667200"/>
</dbReference>